<gene>
    <name evidence="10" type="ORF">M8C21_005709</name>
</gene>
<dbReference type="AlphaFoldDB" id="A0AAD5DA58"/>
<dbReference type="InterPro" id="IPR050142">
    <property type="entry name" value="MADS-box/MEF2_TF"/>
</dbReference>
<dbReference type="PRINTS" id="PR00404">
    <property type="entry name" value="MADSDOMAIN"/>
</dbReference>
<dbReference type="CDD" id="cd00265">
    <property type="entry name" value="MADS_MEF2_like"/>
    <property type="match status" value="1"/>
</dbReference>
<evidence type="ECO:0000256" key="7">
    <source>
        <dbReference type="SAM" id="Coils"/>
    </source>
</evidence>
<evidence type="ECO:0000256" key="1">
    <source>
        <dbReference type="ARBA" id="ARBA00004123"/>
    </source>
</evidence>
<comment type="function">
    <text evidence="6">Probable transcription factor.</text>
</comment>
<keyword evidence="2" id="KW-0805">Transcription regulation</keyword>
<keyword evidence="4" id="KW-0804">Transcription</keyword>
<feature type="domain" description="K-box" evidence="9">
    <location>
        <begin position="86"/>
        <end position="176"/>
    </location>
</feature>
<dbReference type="SMART" id="SM00432">
    <property type="entry name" value="MADS"/>
    <property type="match status" value="1"/>
</dbReference>
<dbReference type="InterPro" id="IPR002100">
    <property type="entry name" value="TF_MADSbox"/>
</dbReference>
<dbReference type="InterPro" id="IPR033896">
    <property type="entry name" value="MEF2-like_N"/>
</dbReference>
<sequence length="238" mass="27538">MGRGKVTLKRIENKINRQVTFSKRRSGLLKKAHEISVLCDADVALIIFSTKGKLCEFSTDSNMERILERYERCSYSERELTDHGSHGSWTLEHAKLKSRMEGLQTTQRHIMGEDLDSLNLKELLNLEQKLDLGLKQIRLRRNQLMLESISVLEKKDKALKNENNVLLEKIKEIQKEIAPQAQAHIKQQDRRHNMSSHRLDTYISATYQAGDDGLVEENPRQAQPSIVLPPWLLQHINH</sequence>
<dbReference type="PROSITE" id="PS00350">
    <property type="entry name" value="MADS_BOX_1"/>
    <property type="match status" value="1"/>
</dbReference>
<evidence type="ECO:0000256" key="2">
    <source>
        <dbReference type="ARBA" id="ARBA00023015"/>
    </source>
</evidence>
<organism evidence="10 11">
    <name type="scientific">Ambrosia artemisiifolia</name>
    <name type="common">Common ragweed</name>
    <dbReference type="NCBI Taxonomy" id="4212"/>
    <lineage>
        <taxon>Eukaryota</taxon>
        <taxon>Viridiplantae</taxon>
        <taxon>Streptophyta</taxon>
        <taxon>Embryophyta</taxon>
        <taxon>Tracheophyta</taxon>
        <taxon>Spermatophyta</taxon>
        <taxon>Magnoliopsida</taxon>
        <taxon>eudicotyledons</taxon>
        <taxon>Gunneridae</taxon>
        <taxon>Pentapetalae</taxon>
        <taxon>asterids</taxon>
        <taxon>campanulids</taxon>
        <taxon>Asterales</taxon>
        <taxon>Asteraceae</taxon>
        <taxon>Asteroideae</taxon>
        <taxon>Heliantheae alliance</taxon>
        <taxon>Heliantheae</taxon>
        <taxon>Ambrosia</taxon>
    </lineage>
</organism>
<dbReference type="GO" id="GO:0046983">
    <property type="term" value="F:protein dimerization activity"/>
    <property type="evidence" value="ECO:0007669"/>
    <property type="project" value="InterPro"/>
</dbReference>
<dbReference type="GO" id="GO:0003700">
    <property type="term" value="F:DNA-binding transcription factor activity"/>
    <property type="evidence" value="ECO:0007669"/>
    <property type="project" value="InterPro"/>
</dbReference>
<keyword evidence="7" id="KW-0175">Coiled coil</keyword>
<reference evidence="10" key="1">
    <citation type="submission" date="2022-06" db="EMBL/GenBank/DDBJ databases">
        <title>Uncovering the hologenomic basis of an extraordinary plant invasion.</title>
        <authorList>
            <person name="Bieker V.C."/>
            <person name="Martin M.D."/>
            <person name="Gilbert T."/>
            <person name="Hodgins K."/>
            <person name="Battlay P."/>
            <person name="Petersen B."/>
            <person name="Wilson J."/>
        </authorList>
    </citation>
    <scope>NUCLEOTIDE SEQUENCE</scope>
    <source>
        <strain evidence="10">AA19_3_7</strain>
        <tissue evidence="10">Leaf</tissue>
    </source>
</reference>
<evidence type="ECO:0000256" key="4">
    <source>
        <dbReference type="ARBA" id="ARBA00023163"/>
    </source>
</evidence>
<dbReference type="Gene3D" id="3.40.1810.10">
    <property type="entry name" value="Transcription factor, MADS-box"/>
    <property type="match status" value="1"/>
</dbReference>
<keyword evidence="5" id="KW-0539">Nucleus</keyword>
<dbReference type="Pfam" id="PF01486">
    <property type="entry name" value="K-box"/>
    <property type="match status" value="1"/>
</dbReference>
<evidence type="ECO:0000256" key="3">
    <source>
        <dbReference type="ARBA" id="ARBA00023125"/>
    </source>
</evidence>
<dbReference type="GO" id="GO:0000977">
    <property type="term" value="F:RNA polymerase II transcription regulatory region sequence-specific DNA binding"/>
    <property type="evidence" value="ECO:0007669"/>
    <property type="project" value="InterPro"/>
</dbReference>
<dbReference type="FunFam" id="3.40.1810.10:FF:000003">
    <property type="entry name" value="MADS-box transcription factor MADS-MC"/>
    <property type="match status" value="1"/>
</dbReference>
<keyword evidence="11" id="KW-1185">Reference proteome</keyword>
<dbReference type="EMBL" id="JAMZMK010000253">
    <property type="protein sequence ID" value="KAI7756813.1"/>
    <property type="molecule type" value="Genomic_DNA"/>
</dbReference>
<accession>A0AAD5DA58</accession>
<evidence type="ECO:0000313" key="10">
    <source>
        <dbReference type="EMBL" id="KAI7756813.1"/>
    </source>
</evidence>
<dbReference type="InterPro" id="IPR036879">
    <property type="entry name" value="TF_MADSbox_sf"/>
</dbReference>
<dbReference type="Proteomes" id="UP001206925">
    <property type="component" value="Unassembled WGS sequence"/>
</dbReference>
<evidence type="ECO:0000259" key="9">
    <source>
        <dbReference type="PROSITE" id="PS51297"/>
    </source>
</evidence>
<feature type="coiled-coil region" evidence="7">
    <location>
        <begin position="149"/>
        <end position="176"/>
    </location>
</feature>
<evidence type="ECO:0000313" key="11">
    <source>
        <dbReference type="Proteomes" id="UP001206925"/>
    </source>
</evidence>
<comment type="caution">
    <text evidence="10">The sequence shown here is derived from an EMBL/GenBank/DDBJ whole genome shotgun (WGS) entry which is preliminary data.</text>
</comment>
<dbReference type="SUPFAM" id="SSF55455">
    <property type="entry name" value="SRF-like"/>
    <property type="match status" value="1"/>
</dbReference>
<dbReference type="Pfam" id="PF00319">
    <property type="entry name" value="SRF-TF"/>
    <property type="match status" value="1"/>
</dbReference>
<dbReference type="PANTHER" id="PTHR48019">
    <property type="entry name" value="SERUM RESPONSE FACTOR HOMOLOG"/>
    <property type="match status" value="1"/>
</dbReference>
<name>A0AAD5DA58_AMBAR</name>
<evidence type="ECO:0000256" key="6">
    <source>
        <dbReference type="ARBA" id="ARBA00037260"/>
    </source>
</evidence>
<dbReference type="GO" id="GO:0045944">
    <property type="term" value="P:positive regulation of transcription by RNA polymerase II"/>
    <property type="evidence" value="ECO:0007669"/>
    <property type="project" value="InterPro"/>
</dbReference>
<dbReference type="PROSITE" id="PS50066">
    <property type="entry name" value="MADS_BOX_2"/>
    <property type="match status" value="1"/>
</dbReference>
<evidence type="ECO:0000259" key="8">
    <source>
        <dbReference type="PROSITE" id="PS50066"/>
    </source>
</evidence>
<comment type="subcellular location">
    <subcellularLocation>
        <location evidence="1">Nucleus</location>
    </subcellularLocation>
</comment>
<keyword evidence="3" id="KW-0238">DNA-binding</keyword>
<proteinExistence type="predicted"/>
<dbReference type="GO" id="GO:0005634">
    <property type="term" value="C:nucleus"/>
    <property type="evidence" value="ECO:0007669"/>
    <property type="project" value="UniProtKB-SubCell"/>
</dbReference>
<dbReference type="PROSITE" id="PS51297">
    <property type="entry name" value="K_BOX"/>
    <property type="match status" value="1"/>
</dbReference>
<feature type="domain" description="MADS-box" evidence="8">
    <location>
        <begin position="1"/>
        <end position="61"/>
    </location>
</feature>
<evidence type="ECO:0000256" key="5">
    <source>
        <dbReference type="ARBA" id="ARBA00023242"/>
    </source>
</evidence>
<protein>
    <submittedName>
        <fullName evidence="10">Uncharacterized protein</fullName>
    </submittedName>
</protein>
<dbReference type="InterPro" id="IPR002487">
    <property type="entry name" value="TF_Kbox"/>
</dbReference>